<dbReference type="PROSITE" id="PS00356">
    <property type="entry name" value="HTH_LACI_1"/>
    <property type="match status" value="1"/>
</dbReference>
<evidence type="ECO:0000313" key="5">
    <source>
        <dbReference type="EMBL" id="KFI51741.1"/>
    </source>
</evidence>
<dbReference type="InterPro" id="IPR046335">
    <property type="entry name" value="LacI/GalR-like_sensor"/>
</dbReference>
<keyword evidence="6" id="KW-1185">Reference proteome</keyword>
<organism evidence="5 6">
    <name type="scientific">Bifidobacterium biavatii DSM 23969</name>
    <dbReference type="NCBI Taxonomy" id="1437608"/>
    <lineage>
        <taxon>Bacteria</taxon>
        <taxon>Bacillati</taxon>
        <taxon>Actinomycetota</taxon>
        <taxon>Actinomycetes</taxon>
        <taxon>Bifidobacteriales</taxon>
        <taxon>Bifidobacteriaceae</taxon>
        <taxon>Bifidobacterium</taxon>
    </lineage>
</organism>
<dbReference type="eggNOG" id="COG1609">
    <property type="taxonomic scope" value="Bacteria"/>
</dbReference>
<dbReference type="Proteomes" id="UP000029108">
    <property type="component" value="Unassembled WGS sequence"/>
</dbReference>
<name>A0A086ZYZ1_9BIFI</name>
<keyword evidence="3" id="KW-0804">Transcription</keyword>
<dbReference type="PROSITE" id="PS50932">
    <property type="entry name" value="HTH_LACI_2"/>
    <property type="match status" value="1"/>
</dbReference>
<accession>A0A086ZYZ1</accession>
<dbReference type="PANTHER" id="PTHR30146:SF109">
    <property type="entry name" value="HTH-TYPE TRANSCRIPTIONAL REGULATOR GALS"/>
    <property type="match status" value="1"/>
</dbReference>
<dbReference type="InterPro" id="IPR010982">
    <property type="entry name" value="Lambda_DNA-bd_dom_sf"/>
</dbReference>
<sequence length="360" mass="39299">MKRNVTLKDVAALAGVSFKTVSNVVNHRDDQMTAQTRERVLKAINELGYQTNHSARSLKLGRTGVIGLAVPGFAQPFFGYLTDEAAVAAQEHGLELIVSVYEHLNNGLDTFVRKAPQLGADGWIIFNDQPLPPTASLFHQSFPIVVSGNRSVHGLLDLMSTPNTQGSRLGTQWLIDGGNDIVAFIGAPKPLFDIDDEREREQAVLDATDESAILHLKGYIQALHARGRTVDWRYVMPCSTISTPPGERAAHRLLERCRDARIAVPSAIMCANDAVAYGVISAVSQAGLSIPGDVEIIGFDNLPGSQYVVPPLSTIDQHVDRYVSKAIDRLLARIDGDDSEPRTYMLDADLIERGTTRRHG</sequence>
<evidence type="ECO:0000256" key="1">
    <source>
        <dbReference type="ARBA" id="ARBA00023015"/>
    </source>
</evidence>
<dbReference type="GO" id="GO:0003700">
    <property type="term" value="F:DNA-binding transcription factor activity"/>
    <property type="evidence" value="ECO:0007669"/>
    <property type="project" value="TreeGrafter"/>
</dbReference>
<dbReference type="Gene3D" id="1.10.260.40">
    <property type="entry name" value="lambda repressor-like DNA-binding domains"/>
    <property type="match status" value="1"/>
</dbReference>
<dbReference type="CDD" id="cd06267">
    <property type="entry name" value="PBP1_LacI_sugar_binding-like"/>
    <property type="match status" value="1"/>
</dbReference>
<dbReference type="GO" id="GO:0000976">
    <property type="term" value="F:transcription cis-regulatory region binding"/>
    <property type="evidence" value="ECO:0007669"/>
    <property type="project" value="TreeGrafter"/>
</dbReference>
<keyword evidence="2" id="KW-0238">DNA-binding</keyword>
<dbReference type="STRING" id="1437608.GCA_000771645_00245"/>
<dbReference type="OrthoDB" id="2854648at2"/>
<evidence type="ECO:0000256" key="3">
    <source>
        <dbReference type="ARBA" id="ARBA00023163"/>
    </source>
</evidence>
<dbReference type="SUPFAM" id="SSF47413">
    <property type="entry name" value="lambda repressor-like DNA-binding domains"/>
    <property type="match status" value="1"/>
</dbReference>
<gene>
    <name evidence="5" type="ORF">BBIA_0657</name>
</gene>
<dbReference type="InterPro" id="IPR000843">
    <property type="entry name" value="HTH_LacI"/>
</dbReference>
<dbReference type="InterPro" id="IPR028082">
    <property type="entry name" value="Peripla_BP_I"/>
</dbReference>
<evidence type="ECO:0000256" key="2">
    <source>
        <dbReference type="ARBA" id="ARBA00023125"/>
    </source>
</evidence>
<reference evidence="5 6" key="1">
    <citation type="submission" date="2014-03" db="EMBL/GenBank/DDBJ databases">
        <title>Genomics of Bifidobacteria.</title>
        <authorList>
            <person name="Ventura M."/>
            <person name="Milani C."/>
            <person name="Lugli G.A."/>
        </authorList>
    </citation>
    <scope>NUCLEOTIDE SEQUENCE [LARGE SCALE GENOMIC DNA]</scope>
    <source>
        <strain evidence="5 6">DSM 23969</strain>
    </source>
</reference>
<dbReference type="Pfam" id="PF13377">
    <property type="entry name" value="Peripla_BP_3"/>
    <property type="match status" value="1"/>
</dbReference>
<feature type="domain" description="HTH lacI-type" evidence="4">
    <location>
        <begin position="5"/>
        <end position="60"/>
    </location>
</feature>
<dbReference type="CDD" id="cd01392">
    <property type="entry name" value="HTH_LacI"/>
    <property type="match status" value="1"/>
</dbReference>
<dbReference type="AlphaFoldDB" id="A0A086ZYZ1"/>
<dbReference type="RefSeq" id="WP_033493708.1">
    <property type="nucleotide sequence ID" value="NZ_JDUU01000010.1"/>
</dbReference>
<evidence type="ECO:0000313" key="6">
    <source>
        <dbReference type="Proteomes" id="UP000029108"/>
    </source>
</evidence>
<dbReference type="SUPFAM" id="SSF53822">
    <property type="entry name" value="Periplasmic binding protein-like I"/>
    <property type="match status" value="1"/>
</dbReference>
<dbReference type="EMBL" id="JGYN01000008">
    <property type="protein sequence ID" value="KFI51741.1"/>
    <property type="molecule type" value="Genomic_DNA"/>
</dbReference>
<keyword evidence="1" id="KW-0805">Transcription regulation</keyword>
<proteinExistence type="predicted"/>
<dbReference type="Gene3D" id="3.40.50.2300">
    <property type="match status" value="2"/>
</dbReference>
<comment type="caution">
    <text evidence="5">The sequence shown here is derived from an EMBL/GenBank/DDBJ whole genome shotgun (WGS) entry which is preliminary data.</text>
</comment>
<dbReference type="Pfam" id="PF00356">
    <property type="entry name" value="LacI"/>
    <property type="match status" value="1"/>
</dbReference>
<dbReference type="PANTHER" id="PTHR30146">
    <property type="entry name" value="LACI-RELATED TRANSCRIPTIONAL REPRESSOR"/>
    <property type="match status" value="1"/>
</dbReference>
<dbReference type="SMART" id="SM00354">
    <property type="entry name" value="HTH_LACI"/>
    <property type="match status" value="1"/>
</dbReference>
<evidence type="ECO:0000259" key="4">
    <source>
        <dbReference type="PROSITE" id="PS50932"/>
    </source>
</evidence>
<protein>
    <submittedName>
        <fullName evidence="5">LacI-type transcriptional regulator</fullName>
    </submittedName>
</protein>